<proteinExistence type="predicted"/>
<dbReference type="AlphaFoldDB" id="A0A8J2PHY3"/>
<reference evidence="1" key="1">
    <citation type="submission" date="2021-06" db="EMBL/GenBank/DDBJ databases">
        <authorList>
            <person name="Hodson N. C."/>
            <person name="Mongue J. A."/>
            <person name="Jaron S. K."/>
        </authorList>
    </citation>
    <scope>NUCLEOTIDE SEQUENCE</scope>
</reference>
<name>A0A8J2PHY3_9HEXA</name>
<gene>
    <name evidence="1" type="ORF">AFUS01_LOCUS40720</name>
</gene>
<dbReference type="EMBL" id="CAJVCH010558222">
    <property type="protein sequence ID" value="CAG7830953.1"/>
    <property type="molecule type" value="Genomic_DNA"/>
</dbReference>
<organism evidence="1 2">
    <name type="scientific">Allacma fusca</name>
    <dbReference type="NCBI Taxonomy" id="39272"/>
    <lineage>
        <taxon>Eukaryota</taxon>
        <taxon>Metazoa</taxon>
        <taxon>Ecdysozoa</taxon>
        <taxon>Arthropoda</taxon>
        <taxon>Hexapoda</taxon>
        <taxon>Collembola</taxon>
        <taxon>Symphypleona</taxon>
        <taxon>Sminthuridae</taxon>
        <taxon>Allacma</taxon>
    </lineage>
</organism>
<evidence type="ECO:0000313" key="1">
    <source>
        <dbReference type="EMBL" id="CAG7830953.1"/>
    </source>
</evidence>
<protein>
    <submittedName>
        <fullName evidence="1">Uncharacterized protein</fullName>
    </submittedName>
</protein>
<comment type="caution">
    <text evidence="1">The sequence shown here is derived from an EMBL/GenBank/DDBJ whole genome shotgun (WGS) entry which is preliminary data.</text>
</comment>
<accession>A0A8J2PHY3</accession>
<keyword evidence="2" id="KW-1185">Reference proteome</keyword>
<dbReference type="Proteomes" id="UP000708208">
    <property type="component" value="Unassembled WGS sequence"/>
</dbReference>
<sequence length="74" mass="8376">MAQPICEVKDLIVILSNVSDDSQFQTLPFLLEITALYITKIAKTNKPLHTYFLDWSSYGQVGRKYLAIQLIVSA</sequence>
<evidence type="ECO:0000313" key="2">
    <source>
        <dbReference type="Proteomes" id="UP000708208"/>
    </source>
</evidence>